<dbReference type="AlphaFoldDB" id="A0A9P0QNA5"/>
<dbReference type="PIRSF" id="PIRSF036492">
    <property type="entry name" value="ALDH"/>
    <property type="match status" value="1"/>
</dbReference>
<dbReference type="CDD" id="cd07135">
    <property type="entry name" value="ALDH_F14-YMR110C"/>
    <property type="match status" value="1"/>
</dbReference>
<evidence type="ECO:0000256" key="2">
    <source>
        <dbReference type="ARBA" id="ARBA00023002"/>
    </source>
</evidence>
<dbReference type="GO" id="GO:0005737">
    <property type="term" value="C:cytoplasm"/>
    <property type="evidence" value="ECO:0007669"/>
    <property type="project" value="TreeGrafter"/>
</dbReference>
<feature type="transmembrane region" description="Helical" evidence="7">
    <location>
        <begin position="538"/>
        <end position="555"/>
    </location>
</feature>
<dbReference type="GO" id="GO:0004029">
    <property type="term" value="F:aldehyde dehydrogenase (NAD+) activity"/>
    <property type="evidence" value="ECO:0007669"/>
    <property type="project" value="TreeGrafter"/>
</dbReference>
<dbReference type="PROSITE" id="PS00687">
    <property type="entry name" value="ALDEHYDE_DEHYDR_GLU"/>
    <property type="match status" value="1"/>
</dbReference>
<evidence type="ECO:0000256" key="6">
    <source>
        <dbReference type="RuleBase" id="RU003345"/>
    </source>
</evidence>
<dbReference type="InterPro" id="IPR012394">
    <property type="entry name" value="Aldehyde_DH_NAD(P)"/>
</dbReference>
<evidence type="ECO:0000256" key="1">
    <source>
        <dbReference type="ARBA" id="ARBA00009986"/>
    </source>
</evidence>
<feature type="active site" evidence="4 5">
    <location>
        <position position="250"/>
    </location>
</feature>
<dbReference type="GO" id="GO:0006081">
    <property type="term" value="P:aldehyde metabolic process"/>
    <property type="evidence" value="ECO:0007669"/>
    <property type="project" value="InterPro"/>
</dbReference>
<keyword evidence="7" id="KW-0472">Membrane</keyword>
<dbReference type="InterPro" id="IPR016162">
    <property type="entry name" value="Ald_DH_N"/>
</dbReference>
<dbReference type="SUPFAM" id="SSF53720">
    <property type="entry name" value="ALDH-like"/>
    <property type="match status" value="1"/>
</dbReference>
<dbReference type="Pfam" id="PF00171">
    <property type="entry name" value="Aldedh"/>
    <property type="match status" value="1"/>
</dbReference>
<comment type="caution">
    <text evidence="9">The sequence shown here is derived from an EMBL/GenBank/DDBJ whole genome shotgun (WGS) entry which is preliminary data.</text>
</comment>
<feature type="domain" description="Aldehyde dehydrogenase" evidence="8">
    <location>
        <begin position="41"/>
        <end position="483"/>
    </location>
</feature>
<dbReference type="Gene3D" id="3.40.309.10">
    <property type="entry name" value="Aldehyde Dehydrogenase, Chain A, domain 2"/>
    <property type="match status" value="1"/>
</dbReference>
<evidence type="ECO:0000313" key="10">
    <source>
        <dbReference type="Proteomes" id="UP000837801"/>
    </source>
</evidence>
<evidence type="ECO:0000256" key="4">
    <source>
        <dbReference type="PIRSR" id="PIRSR036492-1"/>
    </source>
</evidence>
<protein>
    <recommendedName>
        <fullName evidence="3">Aldehyde dehydrogenase</fullName>
    </recommendedName>
</protein>
<gene>
    <name evidence="9" type="ORF">CLIB1423_06S05072</name>
</gene>
<dbReference type="PROSITE" id="PS00070">
    <property type="entry name" value="ALDEHYDE_DEHYDR_CYS"/>
    <property type="match status" value="1"/>
</dbReference>
<dbReference type="EMBL" id="CAKXYY010000006">
    <property type="protein sequence ID" value="CAH2352378.1"/>
    <property type="molecule type" value="Genomic_DNA"/>
</dbReference>
<keyword evidence="2 3" id="KW-0560">Oxidoreductase</keyword>
<evidence type="ECO:0000256" key="3">
    <source>
        <dbReference type="PIRNR" id="PIRNR036492"/>
    </source>
</evidence>
<dbReference type="InterPro" id="IPR015590">
    <property type="entry name" value="Aldehyde_DH_dom"/>
</dbReference>
<feature type="active site" evidence="4">
    <location>
        <position position="287"/>
    </location>
</feature>
<dbReference type="InterPro" id="IPR016161">
    <property type="entry name" value="Ald_DH/histidinol_DH"/>
</dbReference>
<comment type="similarity">
    <text evidence="1 3 6">Belongs to the aldehyde dehydrogenase family.</text>
</comment>
<name>A0A9P0QNA5_9ASCO</name>
<organism evidence="9 10">
    <name type="scientific">[Candida] railenensis</name>
    <dbReference type="NCBI Taxonomy" id="45579"/>
    <lineage>
        <taxon>Eukaryota</taxon>
        <taxon>Fungi</taxon>
        <taxon>Dikarya</taxon>
        <taxon>Ascomycota</taxon>
        <taxon>Saccharomycotina</taxon>
        <taxon>Pichiomycetes</taxon>
        <taxon>Debaryomycetaceae</taxon>
        <taxon>Kurtzmaniella</taxon>
    </lineage>
</organism>
<dbReference type="PANTHER" id="PTHR43570:SF16">
    <property type="entry name" value="ALDEHYDE DEHYDROGENASE TYPE III, ISOFORM Q"/>
    <property type="match status" value="1"/>
</dbReference>
<evidence type="ECO:0000313" key="9">
    <source>
        <dbReference type="EMBL" id="CAH2352378.1"/>
    </source>
</evidence>
<dbReference type="FunFam" id="3.40.605.10:FF:000004">
    <property type="entry name" value="Aldehyde dehydrogenase"/>
    <property type="match status" value="1"/>
</dbReference>
<dbReference type="PANTHER" id="PTHR43570">
    <property type="entry name" value="ALDEHYDE DEHYDROGENASE"/>
    <property type="match status" value="1"/>
</dbReference>
<dbReference type="InterPro" id="IPR029510">
    <property type="entry name" value="Ald_DH_CS_GLU"/>
</dbReference>
<evidence type="ECO:0000259" key="8">
    <source>
        <dbReference type="Pfam" id="PF00171"/>
    </source>
</evidence>
<sequence length="557" mass="61298">MAPSKNKLSDGVKYSENLTDLSTVSSESSASSPLKYTAVGDIGPAVDKLRTAFHSTQKTHSLQFRLNQLRNLYFALKDNEDVLTEALFKDFNRVPNESRNLEIVPALSELVHTMANLHKWAKPEQVEGMPLSMAGTPAYIEKIPLGVVLIISPFNYPLLLSFSAVVGALAAGNSVVLKQSEQTPYFTQVFSDLLSKALDPDVFVAINGAIPETTELLEQKFDKIMYTGNNTVGKIIAKKAAETLTPVVLELGGKSPAFVLEDLDDSEISTVANRVAWGKFTNCGQTCVAVDYVLVHESKKQKLLQSLKKVTETKFFPGIDENDPNYTHLIHDRAFDTISKTIDTTKGKFLTGEGGKKKRDAKSRFIPPTIIYDVDFSDSTMKQENFGPILPIISYTNLNDAISKVTGLHDTPLAQYIFTSNPSKKTNKQVDSILKSVRSGGVMLNDVILHVGLSNAPFGGIGQSGHGAYHGEYSFQTFSHLRTTMEIALWKEKVLASRYPPFSDKKARLIKTSMTDYNGNVWFGRSGDVKINGPNPVWSFYTGFAGVLALGYYFLSS</sequence>
<evidence type="ECO:0000256" key="7">
    <source>
        <dbReference type="SAM" id="Phobius"/>
    </source>
</evidence>
<keyword evidence="10" id="KW-1185">Reference proteome</keyword>
<evidence type="ECO:0000256" key="5">
    <source>
        <dbReference type="PROSITE-ProRule" id="PRU10007"/>
    </source>
</evidence>
<dbReference type="Gene3D" id="3.40.605.10">
    <property type="entry name" value="Aldehyde Dehydrogenase, Chain A, domain 1"/>
    <property type="match status" value="1"/>
</dbReference>
<proteinExistence type="inferred from homology"/>
<keyword evidence="7" id="KW-1133">Transmembrane helix</keyword>
<dbReference type="OrthoDB" id="440325at2759"/>
<dbReference type="InterPro" id="IPR016160">
    <property type="entry name" value="Ald_DH_CS_CYS"/>
</dbReference>
<keyword evidence="7" id="KW-0812">Transmembrane</keyword>
<dbReference type="InterPro" id="IPR016163">
    <property type="entry name" value="Ald_DH_C"/>
</dbReference>
<dbReference type="Proteomes" id="UP000837801">
    <property type="component" value="Unassembled WGS sequence"/>
</dbReference>
<reference evidence="9" key="1">
    <citation type="submission" date="2022-03" db="EMBL/GenBank/DDBJ databases">
        <authorList>
            <person name="Legras J.-L."/>
            <person name="Devillers H."/>
            <person name="Grondin C."/>
        </authorList>
    </citation>
    <scope>NUCLEOTIDE SEQUENCE</scope>
    <source>
        <strain evidence="9">CLIB 1423</strain>
    </source>
</reference>
<accession>A0A9P0QNA5</accession>